<evidence type="ECO:0000256" key="2">
    <source>
        <dbReference type="ARBA" id="ARBA00023015"/>
    </source>
</evidence>
<feature type="compositionally biased region" description="Basic and acidic residues" evidence="6">
    <location>
        <begin position="354"/>
        <end position="366"/>
    </location>
</feature>
<dbReference type="Pfam" id="PF01429">
    <property type="entry name" value="MBD"/>
    <property type="match status" value="1"/>
</dbReference>
<evidence type="ECO:0000313" key="9">
    <source>
        <dbReference type="Proteomes" id="UP000237000"/>
    </source>
</evidence>
<protein>
    <submittedName>
        <fullName evidence="8">Methyl-CpG DNA binding</fullName>
    </submittedName>
</protein>
<keyword evidence="3" id="KW-0238">DNA-binding</keyword>
<evidence type="ECO:0000256" key="3">
    <source>
        <dbReference type="ARBA" id="ARBA00023125"/>
    </source>
</evidence>
<evidence type="ECO:0000256" key="4">
    <source>
        <dbReference type="ARBA" id="ARBA00023163"/>
    </source>
</evidence>
<dbReference type="GO" id="GO:0005634">
    <property type="term" value="C:nucleus"/>
    <property type="evidence" value="ECO:0007669"/>
    <property type="project" value="UniProtKB-SubCell"/>
</dbReference>
<evidence type="ECO:0000256" key="1">
    <source>
        <dbReference type="ARBA" id="ARBA00004123"/>
    </source>
</evidence>
<name>A0A2P5ELM0_TREOI</name>
<comment type="subcellular location">
    <subcellularLocation>
        <location evidence="1">Nucleus</location>
    </subcellularLocation>
</comment>
<gene>
    <name evidence="8" type="ORF">TorRG33x02_177850</name>
</gene>
<feature type="region of interest" description="Disordered" evidence="6">
    <location>
        <begin position="618"/>
        <end position="658"/>
    </location>
</feature>
<dbReference type="InterPro" id="IPR016177">
    <property type="entry name" value="DNA-bd_dom_sf"/>
</dbReference>
<dbReference type="EMBL" id="JXTC01000132">
    <property type="protein sequence ID" value="PON86444.1"/>
    <property type="molecule type" value="Genomic_DNA"/>
</dbReference>
<evidence type="ECO:0000256" key="5">
    <source>
        <dbReference type="ARBA" id="ARBA00023242"/>
    </source>
</evidence>
<dbReference type="AlphaFoldDB" id="A0A2P5ELM0"/>
<dbReference type="PANTHER" id="PTHR34067">
    <property type="entry name" value="OS04G0193200 PROTEIN"/>
    <property type="match status" value="1"/>
</dbReference>
<dbReference type="SUPFAM" id="SSF54171">
    <property type="entry name" value="DNA-binding domain"/>
    <property type="match status" value="3"/>
</dbReference>
<dbReference type="GO" id="GO:0003677">
    <property type="term" value="F:DNA binding"/>
    <property type="evidence" value="ECO:0007669"/>
    <property type="project" value="UniProtKB-KW"/>
</dbReference>
<dbReference type="Proteomes" id="UP000237000">
    <property type="component" value="Unassembled WGS sequence"/>
</dbReference>
<organism evidence="8 9">
    <name type="scientific">Trema orientale</name>
    <name type="common">Charcoal tree</name>
    <name type="synonym">Celtis orientalis</name>
    <dbReference type="NCBI Taxonomy" id="63057"/>
    <lineage>
        <taxon>Eukaryota</taxon>
        <taxon>Viridiplantae</taxon>
        <taxon>Streptophyta</taxon>
        <taxon>Embryophyta</taxon>
        <taxon>Tracheophyta</taxon>
        <taxon>Spermatophyta</taxon>
        <taxon>Magnoliopsida</taxon>
        <taxon>eudicotyledons</taxon>
        <taxon>Gunneridae</taxon>
        <taxon>Pentapetalae</taxon>
        <taxon>rosids</taxon>
        <taxon>fabids</taxon>
        <taxon>Rosales</taxon>
        <taxon>Cannabaceae</taxon>
        <taxon>Trema</taxon>
    </lineage>
</organism>
<comment type="caution">
    <text evidence="8">The sequence shown here is derived from an EMBL/GenBank/DDBJ whole genome shotgun (WGS) entry which is preliminary data.</text>
</comment>
<feature type="compositionally biased region" description="Polar residues" evidence="6">
    <location>
        <begin position="734"/>
        <end position="749"/>
    </location>
</feature>
<feature type="region of interest" description="Disordered" evidence="6">
    <location>
        <begin position="292"/>
        <end position="420"/>
    </location>
</feature>
<dbReference type="InterPro" id="IPR038945">
    <property type="entry name" value="MBD13-like"/>
</dbReference>
<evidence type="ECO:0000259" key="7">
    <source>
        <dbReference type="PROSITE" id="PS50982"/>
    </source>
</evidence>
<sequence>MVAKKSPEPLPAGWTVQFKAQKTGRKVRVYTNLETGKEFFSKDDVFNYIKAGSHHPGKPQSTNGNTTTEAEKIPLQPVNDKDDLPEWLPKGWKVAVKTRKSGLLIGKEYKVYINPFNSCKFYSKQEVLRYLKTLGRKTHRTRDVETVKGKSCIPNKETDTSMCSADKVVVQKCEVEDLPSGWIKEIRIRKTSNVIRKDPYYTDPVTGYIFRSKKAALHYVETGEISRHVIKPKNSEELVKDDSETSSAAKRQKLEHPASRRQLFAGKMGSDTSNLELSKTFGSKITGAKRVSPEAAVTFSSRDEITQGKQPLDNATQECGETKEKDAPKRSSLLKAEGSTSGGDKMSLLSDAGVSDKSRGKNDFAKNRPLSTPAPDVLQEKNFLGTAMEKSSVRETRANSRKSKDKEVRNLPPRSSKRLAGIEPDQLMNLDMGERALKTEILKSRKSEAIQDAGMTSDGLVDGASAQLETRPETELVDHVSTNTNDSLHRDPSNKSLKPFEDQVAPEDLHLNLETEKINDNPEPQLSFLFGSDPCLEFAFKTLLGELPLDDTPLEDPISTEAGGTLQDDLLESKMEKKGTRRGRVSRSKSKNKKTLLGELPRDDTPLVVEPILTEAGGTLQQDMLESEIEKSSTGRGQVGRNRSKNNKTLLGELPLDDSPLVKPILTEAGSTLQHDLLENEMEKSSTGKGRVTRHKSKNKKEPNLPRRSSKRLAGVEPEVMSSPVASERALPNASRNPNEESITSSTNLLDEADPGPEIELQTQLSNTDTSVQAEPLNKMESSYEDLAVPQDQQRMHETQKEEVEKAEPNLSFSFVDYWSDPCLDFAFKTLTGIIPIEDSFVQGDFQPQVDISHNHRNSNLALPDFGSPSLFQTDISSQFDAPEKSVLGQQSPVTPTFLPAGNVNFPSCSGVRSQQQCLEGNKDLHQKVKS</sequence>
<feature type="compositionally biased region" description="Polar residues" evidence="6">
    <location>
        <begin position="307"/>
        <end position="319"/>
    </location>
</feature>
<feature type="domain" description="MBD" evidence="7">
    <location>
        <begin position="168"/>
        <end position="243"/>
    </location>
</feature>
<dbReference type="STRING" id="63057.A0A2P5ELM0"/>
<dbReference type="InterPro" id="IPR001739">
    <property type="entry name" value="Methyl_CpG_DNA-bd"/>
</dbReference>
<keyword evidence="2" id="KW-0805">Transcription regulation</keyword>
<proteinExistence type="predicted"/>
<keyword evidence="4" id="KW-0804">Transcription</keyword>
<feature type="domain" description="MBD" evidence="7">
    <location>
        <begin position="78"/>
        <end position="151"/>
    </location>
</feature>
<feature type="region of interest" description="Disordered" evidence="6">
    <location>
        <begin position="552"/>
        <end position="603"/>
    </location>
</feature>
<feature type="compositionally biased region" description="Basic residues" evidence="6">
    <location>
        <begin position="579"/>
        <end position="594"/>
    </location>
</feature>
<keyword evidence="9" id="KW-1185">Reference proteome</keyword>
<keyword evidence="5" id="KW-0539">Nucleus</keyword>
<feature type="compositionally biased region" description="Basic and acidic residues" evidence="6">
    <location>
        <begin position="320"/>
        <end position="329"/>
    </location>
</feature>
<evidence type="ECO:0000256" key="6">
    <source>
        <dbReference type="SAM" id="MobiDB-lite"/>
    </source>
</evidence>
<feature type="domain" description="MBD" evidence="7">
    <location>
        <begin position="1"/>
        <end position="69"/>
    </location>
</feature>
<accession>A0A2P5ELM0</accession>
<feature type="region of interest" description="Disordered" evidence="6">
    <location>
        <begin position="236"/>
        <end position="271"/>
    </location>
</feature>
<evidence type="ECO:0000313" key="8">
    <source>
        <dbReference type="EMBL" id="PON86444.1"/>
    </source>
</evidence>
<feature type="region of interest" description="Disordered" evidence="6">
    <location>
        <begin position="673"/>
        <end position="754"/>
    </location>
</feature>
<dbReference type="InParanoid" id="A0A2P5ELM0"/>
<dbReference type="Gene3D" id="3.30.890.10">
    <property type="entry name" value="Methyl-cpg-binding Protein 2, Chain A"/>
    <property type="match status" value="3"/>
</dbReference>
<feature type="compositionally biased region" description="Basic and acidic residues" evidence="6">
    <location>
        <begin position="391"/>
        <end position="409"/>
    </location>
</feature>
<dbReference type="OrthoDB" id="10072024at2759"/>
<dbReference type="PANTHER" id="PTHR34067:SF20">
    <property type="entry name" value="OS08G0206700 PROTEIN"/>
    <property type="match status" value="1"/>
</dbReference>
<reference evidence="9" key="1">
    <citation type="submission" date="2016-06" db="EMBL/GenBank/DDBJ databases">
        <title>Parallel loss of symbiosis genes in relatives of nitrogen-fixing non-legume Parasponia.</title>
        <authorList>
            <person name="Van Velzen R."/>
            <person name="Holmer R."/>
            <person name="Bu F."/>
            <person name="Rutten L."/>
            <person name="Van Zeijl A."/>
            <person name="Liu W."/>
            <person name="Santuari L."/>
            <person name="Cao Q."/>
            <person name="Sharma T."/>
            <person name="Shen D."/>
            <person name="Roswanjaya Y."/>
            <person name="Wardhani T."/>
            <person name="Kalhor M.S."/>
            <person name="Jansen J."/>
            <person name="Van den Hoogen J."/>
            <person name="Gungor B."/>
            <person name="Hartog M."/>
            <person name="Hontelez J."/>
            <person name="Verver J."/>
            <person name="Yang W.-C."/>
            <person name="Schijlen E."/>
            <person name="Repin R."/>
            <person name="Schilthuizen M."/>
            <person name="Schranz E."/>
            <person name="Heidstra R."/>
            <person name="Miyata K."/>
            <person name="Fedorova E."/>
            <person name="Kohlen W."/>
            <person name="Bisseling T."/>
            <person name="Smit S."/>
            <person name="Geurts R."/>
        </authorList>
    </citation>
    <scope>NUCLEOTIDE SEQUENCE [LARGE SCALE GENOMIC DNA]</scope>
    <source>
        <strain evidence="9">cv. RG33-2</strain>
    </source>
</reference>
<feature type="compositionally biased region" description="Basic and acidic residues" evidence="6">
    <location>
        <begin position="676"/>
        <end position="686"/>
    </location>
</feature>
<dbReference type="PROSITE" id="PS50982">
    <property type="entry name" value="MBD"/>
    <property type="match status" value="3"/>
</dbReference>